<dbReference type="EMBL" id="LUUK01000232">
    <property type="protein sequence ID" value="OAI11427.1"/>
    <property type="molecule type" value="Genomic_DNA"/>
</dbReference>
<keyword evidence="2" id="KW-1185">Reference proteome</keyword>
<gene>
    <name evidence="1" type="ORF">A1355_16040</name>
</gene>
<protein>
    <submittedName>
        <fullName evidence="1">Uncharacterized protein</fullName>
    </submittedName>
</protein>
<dbReference type="AlphaFoldDB" id="A0A177N0D2"/>
<name>A0A177N0D2_9GAMM</name>
<proteinExistence type="predicted"/>
<evidence type="ECO:0000313" key="1">
    <source>
        <dbReference type="EMBL" id="OAI11427.1"/>
    </source>
</evidence>
<accession>A0A177N0D2</accession>
<dbReference type="RefSeq" id="WP_064031756.1">
    <property type="nucleotide sequence ID" value="NZ_LUUK01000232.1"/>
</dbReference>
<dbReference type="OrthoDB" id="5567772at2"/>
<evidence type="ECO:0000313" key="2">
    <source>
        <dbReference type="Proteomes" id="UP000077628"/>
    </source>
</evidence>
<reference evidence="2" key="1">
    <citation type="submission" date="2016-03" db="EMBL/GenBank/DDBJ databases">
        <authorList>
            <person name="Heylen K."/>
            <person name="De Vos P."/>
            <person name="Vekeman B."/>
        </authorList>
    </citation>
    <scope>NUCLEOTIDE SEQUENCE [LARGE SCALE GENOMIC DNA]</scope>
    <source>
        <strain evidence="2">R-45383</strain>
    </source>
</reference>
<organism evidence="1 2">
    <name type="scientific">Methylomonas koyamae</name>
    <dbReference type="NCBI Taxonomy" id="702114"/>
    <lineage>
        <taxon>Bacteria</taxon>
        <taxon>Pseudomonadati</taxon>
        <taxon>Pseudomonadota</taxon>
        <taxon>Gammaproteobacteria</taxon>
        <taxon>Methylococcales</taxon>
        <taxon>Methylococcaceae</taxon>
        <taxon>Methylomonas</taxon>
    </lineage>
</organism>
<comment type="caution">
    <text evidence="1">The sequence shown here is derived from an EMBL/GenBank/DDBJ whole genome shotgun (WGS) entry which is preliminary data.</text>
</comment>
<sequence>MLKGIVGLAEFKLDLVGGTIRLKKRPYGEKDSLELCLEDFAVFHDGEFYRFIICHACSDERWLRNLLAKLISTTWKVPAMPQLSAQQILIAEVFKTTRQHWNLAG</sequence>
<dbReference type="Proteomes" id="UP000077628">
    <property type="component" value="Unassembled WGS sequence"/>
</dbReference>